<accession>A0ACB8U9B7</accession>
<organism evidence="1 2">
    <name type="scientific">Irpex rosettiformis</name>
    <dbReference type="NCBI Taxonomy" id="378272"/>
    <lineage>
        <taxon>Eukaryota</taxon>
        <taxon>Fungi</taxon>
        <taxon>Dikarya</taxon>
        <taxon>Basidiomycota</taxon>
        <taxon>Agaricomycotina</taxon>
        <taxon>Agaricomycetes</taxon>
        <taxon>Polyporales</taxon>
        <taxon>Irpicaceae</taxon>
        <taxon>Irpex</taxon>
    </lineage>
</organism>
<name>A0ACB8U9B7_9APHY</name>
<dbReference type="EMBL" id="MU274907">
    <property type="protein sequence ID" value="KAI0090818.1"/>
    <property type="molecule type" value="Genomic_DNA"/>
</dbReference>
<proteinExistence type="predicted"/>
<evidence type="ECO:0000313" key="2">
    <source>
        <dbReference type="Proteomes" id="UP001055072"/>
    </source>
</evidence>
<sequence length="494" mass="52309">MSCNPTPTKTQFAIVASTSTLTTVTDSVLSRPPIATTIHTRACSSMVLGPGTTTCVELDVTEVSTIPGGQTTLQMPIVIVFQITQASPTKTLFASCSGTKEYQSVISAQTPLLTSPPPSMSSISLITTTVTPAPSVIASEYTTTLLDGSVEVDTTFSTSTFAPIPVVITANPTTPSPQSTSTSSAPSTPSIAGPIVGGILGGFFGLIGIVFLIWWLWKKQKVFLPASLASEKPSSSNHHPRLPPGYMVEPQQYEYGNVGSAASHRSHNSSPPSLYARSSQSHSHSHGHSIGYGGTHPSFAGASSQWLDSRHNSSPTPPMFASTAIIPGTSADPSSANLHSSSGSSFPGYIFQNPPPSSFPGRAVALSGFTSGTDDEQSSDGHGSIAFVTRQHPSKTSRRHSRSPVVERRSSRPQSSERRTVSSLERMCPPPESRKSFSGVMEVERPARPPILRRQSTDAAPVYEEPRSPLFVVNHTEEPSESEPEPEDDTPSPP</sequence>
<reference evidence="1" key="1">
    <citation type="journal article" date="2021" name="Environ. Microbiol.">
        <title>Gene family expansions and transcriptome signatures uncover fungal adaptations to wood decay.</title>
        <authorList>
            <person name="Hage H."/>
            <person name="Miyauchi S."/>
            <person name="Viragh M."/>
            <person name="Drula E."/>
            <person name="Min B."/>
            <person name="Chaduli D."/>
            <person name="Navarro D."/>
            <person name="Favel A."/>
            <person name="Norest M."/>
            <person name="Lesage-Meessen L."/>
            <person name="Balint B."/>
            <person name="Merenyi Z."/>
            <person name="de Eugenio L."/>
            <person name="Morin E."/>
            <person name="Martinez A.T."/>
            <person name="Baldrian P."/>
            <person name="Stursova M."/>
            <person name="Martinez M.J."/>
            <person name="Novotny C."/>
            <person name="Magnuson J.K."/>
            <person name="Spatafora J.W."/>
            <person name="Maurice S."/>
            <person name="Pangilinan J."/>
            <person name="Andreopoulos W."/>
            <person name="LaButti K."/>
            <person name="Hundley H."/>
            <person name="Na H."/>
            <person name="Kuo A."/>
            <person name="Barry K."/>
            <person name="Lipzen A."/>
            <person name="Henrissat B."/>
            <person name="Riley R."/>
            <person name="Ahrendt S."/>
            <person name="Nagy L.G."/>
            <person name="Grigoriev I.V."/>
            <person name="Martin F."/>
            <person name="Rosso M.N."/>
        </authorList>
    </citation>
    <scope>NUCLEOTIDE SEQUENCE</scope>
    <source>
        <strain evidence="1">CBS 384.51</strain>
    </source>
</reference>
<comment type="caution">
    <text evidence="1">The sequence shown here is derived from an EMBL/GenBank/DDBJ whole genome shotgun (WGS) entry which is preliminary data.</text>
</comment>
<gene>
    <name evidence="1" type="ORF">BDY19DRAFT_737431</name>
</gene>
<keyword evidence="2" id="KW-1185">Reference proteome</keyword>
<evidence type="ECO:0000313" key="1">
    <source>
        <dbReference type="EMBL" id="KAI0090818.1"/>
    </source>
</evidence>
<dbReference type="Proteomes" id="UP001055072">
    <property type="component" value="Unassembled WGS sequence"/>
</dbReference>
<protein>
    <submittedName>
        <fullName evidence="1">Uncharacterized protein</fullName>
    </submittedName>
</protein>